<dbReference type="AlphaFoldDB" id="A0A0F9SM78"/>
<accession>A0A0F9SM78</accession>
<gene>
    <name evidence="1" type="ORF">LCGC14_0434350</name>
</gene>
<organism evidence="1">
    <name type="scientific">marine sediment metagenome</name>
    <dbReference type="NCBI Taxonomy" id="412755"/>
    <lineage>
        <taxon>unclassified sequences</taxon>
        <taxon>metagenomes</taxon>
        <taxon>ecological metagenomes</taxon>
    </lineage>
</organism>
<name>A0A0F9SM78_9ZZZZ</name>
<proteinExistence type="predicted"/>
<sequence>MNYVGDFVENAIVYVTFNTFDSNDPSASVTITDLVAGDVQIFKDGVIQTTPGAGVTLSLNLGANNGSHLIAIDTSNTTDGGFYVTGADYQVRINGTTVDAGTINAWVGTFSIENRSMRGTDGANTTVPDAAGVAPTATEIIDEFETQSQADPTGFHVNTKEVNGTAQTANDNGADINAILIDTNEIQGKLPTNKFMGSSDGADDDGTLNTIATDAARLTAARAGALTDWINGGRLDLILDIIAADTTTDIPALIATAQSDLDTITGATGVLIDTDAVDADALKADAVTEIWAKAMKDLAQGAPSATASVLDAINWMYEAFRNKSTTTATLFTLLKDDGSTALSKSTISDDGSIFTKGEMVSGA</sequence>
<comment type="caution">
    <text evidence="1">The sequence shown here is derived from an EMBL/GenBank/DDBJ whole genome shotgun (WGS) entry which is preliminary data.</text>
</comment>
<evidence type="ECO:0000313" key="1">
    <source>
        <dbReference type="EMBL" id="KKN70110.1"/>
    </source>
</evidence>
<protein>
    <submittedName>
        <fullName evidence="1">Uncharacterized protein</fullName>
    </submittedName>
</protein>
<dbReference type="EMBL" id="LAZR01000411">
    <property type="protein sequence ID" value="KKN70110.1"/>
    <property type="molecule type" value="Genomic_DNA"/>
</dbReference>
<reference evidence="1" key="1">
    <citation type="journal article" date="2015" name="Nature">
        <title>Complex archaea that bridge the gap between prokaryotes and eukaryotes.</title>
        <authorList>
            <person name="Spang A."/>
            <person name="Saw J.H."/>
            <person name="Jorgensen S.L."/>
            <person name="Zaremba-Niedzwiedzka K."/>
            <person name="Martijn J."/>
            <person name="Lind A.E."/>
            <person name="van Eijk R."/>
            <person name="Schleper C."/>
            <person name="Guy L."/>
            <person name="Ettema T.J."/>
        </authorList>
    </citation>
    <scope>NUCLEOTIDE SEQUENCE</scope>
</reference>